<dbReference type="Proteomes" id="UP000198967">
    <property type="component" value="Unassembled WGS sequence"/>
</dbReference>
<keyword evidence="5" id="KW-0472">Membrane</keyword>
<dbReference type="InterPro" id="IPR023353">
    <property type="entry name" value="LemA-like_dom_sf"/>
</dbReference>
<evidence type="ECO:0000313" key="7">
    <source>
        <dbReference type="Proteomes" id="UP000198967"/>
    </source>
</evidence>
<evidence type="ECO:0000256" key="1">
    <source>
        <dbReference type="ARBA" id="ARBA00004167"/>
    </source>
</evidence>
<sequence>MSALIVVLVIVVVLILLAVLLVGMYNRLVTSRNAVDNAWAQIDVQLRRRHELIPNLVETVKGYAAHERQTLDAVTAARSAAVSATGPAAQAAAENRLTGALRSLFAVAEAYPQLQAGRNFADLQAELSDTENRIAYARQYYNDAVLGYNNAVQTVPTALVAGVTGFRVREYFTAPDEERGPVAVRFS</sequence>
<evidence type="ECO:0000256" key="4">
    <source>
        <dbReference type="ARBA" id="ARBA00022989"/>
    </source>
</evidence>
<dbReference type="GO" id="GO:0016020">
    <property type="term" value="C:membrane"/>
    <property type="evidence" value="ECO:0007669"/>
    <property type="project" value="UniProtKB-SubCell"/>
</dbReference>
<dbReference type="PANTHER" id="PTHR34478">
    <property type="entry name" value="PROTEIN LEMA"/>
    <property type="match status" value="1"/>
</dbReference>
<comment type="subcellular location">
    <subcellularLocation>
        <location evidence="1">Membrane</location>
        <topology evidence="1">Single-pass membrane protein</topology>
    </subcellularLocation>
</comment>
<comment type="similarity">
    <text evidence="2">Belongs to the LemA family.</text>
</comment>
<dbReference type="OrthoDB" id="9804152at2"/>
<dbReference type="RefSeq" id="WP_093089302.1">
    <property type="nucleotide sequence ID" value="NZ_FNBE01000020.1"/>
</dbReference>
<dbReference type="SUPFAM" id="SSF140478">
    <property type="entry name" value="LemA-like"/>
    <property type="match status" value="1"/>
</dbReference>
<proteinExistence type="inferred from homology"/>
<evidence type="ECO:0000256" key="3">
    <source>
        <dbReference type="ARBA" id="ARBA00022692"/>
    </source>
</evidence>
<keyword evidence="7" id="KW-1185">Reference proteome</keyword>
<dbReference type="EMBL" id="FNBE01000020">
    <property type="protein sequence ID" value="SDH23463.1"/>
    <property type="molecule type" value="Genomic_DNA"/>
</dbReference>
<gene>
    <name evidence="6" type="ORF">SAMN05216377_120128</name>
</gene>
<keyword evidence="3" id="KW-0812">Transmembrane</keyword>
<dbReference type="Pfam" id="PF04011">
    <property type="entry name" value="LemA"/>
    <property type="match status" value="1"/>
</dbReference>
<dbReference type="PANTHER" id="PTHR34478:SF1">
    <property type="entry name" value="PROTEIN LEMA"/>
    <property type="match status" value="1"/>
</dbReference>
<dbReference type="InterPro" id="IPR007156">
    <property type="entry name" value="MamQ_LemA"/>
</dbReference>
<reference evidence="6 7" key="1">
    <citation type="submission" date="2016-10" db="EMBL/GenBank/DDBJ databases">
        <authorList>
            <person name="de Groot N.N."/>
        </authorList>
    </citation>
    <scope>NUCLEOTIDE SEQUENCE [LARGE SCALE GENOMIC DNA]</scope>
    <source>
        <strain evidence="6 7">CGMCC 4.3143</strain>
    </source>
</reference>
<evidence type="ECO:0000256" key="2">
    <source>
        <dbReference type="ARBA" id="ARBA00008854"/>
    </source>
</evidence>
<evidence type="ECO:0000256" key="5">
    <source>
        <dbReference type="ARBA" id="ARBA00023136"/>
    </source>
</evidence>
<dbReference type="Gene3D" id="1.20.1440.20">
    <property type="entry name" value="LemA-like domain"/>
    <property type="match status" value="1"/>
</dbReference>
<organism evidence="6 7">
    <name type="scientific">Pseudonocardia oroxyli</name>
    <dbReference type="NCBI Taxonomy" id="366584"/>
    <lineage>
        <taxon>Bacteria</taxon>
        <taxon>Bacillati</taxon>
        <taxon>Actinomycetota</taxon>
        <taxon>Actinomycetes</taxon>
        <taxon>Pseudonocardiales</taxon>
        <taxon>Pseudonocardiaceae</taxon>
        <taxon>Pseudonocardia</taxon>
    </lineage>
</organism>
<keyword evidence="4" id="KW-1133">Transmembrane helix</keyword>
<name>A0A1G8ARH4_PSEOR</name>
<accession>A0A1G8ARH4</accession>
<protein>
    <submittedName>
        <fullName evidence="6">LemA protein</fullName>
    </submittedName>
</protein>
<dbReference type="AlphaFoldDB" id="A0A1G8ARH4"/>
<dbReference type="STRING" id="366584.SAMN05216377_120128"/>
<evidence type="ECO:0000313" key="6">
    <source>
        <dbReference type="EMBL" id="SDH23463.1"/>
    </source>
</evidence>